<protein>
    <recommendedName>
        <fullName evidence="4">Extensin</fullName>
    </recommendedName>
</protein>
<evidence type="ECO:0000313" key="3">
    <source>
        <dbReference type="EMBL" id="WTY95856.1"/>
    </source>
</evidence>
<name>A0AAU3GVK5_9ACTN</name>
<feature type="compositionally biased region" description="Gly residues" evidence="1">
    <location>
        <begin position="223"/>
        <end position="235"/>
    </location>
</feature>
<evidence type="ECO:0000256" key="2">
    <source>
        <dbReference type="SAM" id="Phobius"/>
    </source>
</evidence>
<evidence type="ECO:0000256" key="1">
    <source>
        <dbReference type="SAM" id="MobiDB-lite"/>
    </source>
</evidence>
<accession>A0AAU3GVK5</accession>
<dbReference type="EMBL" id="CP109535">
    <property type="protein sequence ID" value="WTY95856.1"/>
    <property type="molecule type" value="Genomic_DNA"/>
</dbReference>
<reference evidence="3" key="1">
    <citation type="submission" date="2022-10" db="EMBL/GenBank/DDBJ databases">
        <title>The complete genomes of actinobacterial strains from the NBC collection.</title>
        <authorList>
            <person name="Joergensen T.S."/>
            <person name="Alvarez Arevalo M."/>
            <person name="Sterndorff E.B."/>
            <person name="Faurdal D."/>
            <person name="Vuksanovic O."/>
            <person name="Mourched A.-S."/>
            <person name="Charusanti P."/>
            <person name="Shaw S."/>
            <person name="Blin K."/>
            <person name="Weber T."/>
        </authorList>
    </citation>
    <scope>NUCLEOTIDE SEQUENCE</scope>
    <source>
        <strain evidence="3">NBC_01401</strain>
    </source>
</reference>
<evidence type="ECO:0008006" key="4">
    <source>
        <dbReference type="Google" id="ProtNLM"/>
    </source>
</evidence>
<keyword evidence="2" id="KW-0812">Transmembrane</keyword>
<feature type="compositionally biased region" description="Low complexity" evidence="1">
    <location>
        <begin position="145"/>
        <end position="160"/>
    </location>
</feature>
<feature type="transmembrane region" description="Helical" evidence="2">
    <location>
        <begin position="113"/>
        <end position="136"/>
    </location>
</feature>
<keyword evidence="2" id="KW-1133">Transmembrane helix</keyword>
<proteinExistence type="predicted"/>
<dbReference type="AlphaFoldDB" id="A0AAU3GVK5"/>
<feature type="region of interest" description="Disordered" evidence="1">
    <location>
        <begin position="143"/>
        <end position="362"/>
    </location>
</feature>
<sequence>MADEQHEWLDADAAEMLLRGEPVEPVGDHARTRARRLEAALSTLRDPATAGDELPGEAAVLAAFREASRGGKRAGAASPLAPASQQDARHTVRIGAARTATPGRPRWTRPLRYGLAVSLAGCALGGVAVAGGTGLLPAPFGKTGSPAPATSVSASASASPEELGADLPDVGEPPSPLPSVSPSGSPGRSKAPEAPEDGEAGSDGRTGQDGGSATDREDTGGDSTTGGGTQDGTGGREVPQGSRAEVYKKSVKACRAFRDDTLGEEEESRLLELADGKSNLKRFCDRLLGAEDGDAGGGDHDQGQDDDGNTVGDGGSGDGESSLPSVGFRPPTEQSTPDEGTEDGTDASTSPSPAASPVLVPG</sequence>
<feature type="compositionally biased region" description="Low complexity" evidence="1">
    <location>
        <begin position="347"/>
        <end position="362"/>
    </location>
</feature>
<organism evidence="3">
    <name type="scientific">Streptomyces sp. NBC_01401</name>
    <dbReference type="NCBI Taxonomy" id="2903854"/>
    <lineage>
        <taxon>Bacteria</taxon>
        <taxon>Bacillati</taxon>
        <taxon>Actinomycetota</taxon>
        <taxon>Actinomycetes</taxon>
        <taxon>Kitasatosporales</taxon>
        <taxon>Streptomycetaceae</taxon>
        <taxon>Streptomyces</taxon>
    </lineage>
</organism>
<gene>
    <name evidence="3" type="ORF">OG626_13550</name>
</gene>
<feature type="compositionally biased region" description="Low complexity" evidence="1">
    <location>
        <begin position="180"/>
        <end position="189"/>
    </location>
</feature>
<keyword evidence="2" id="KW-0472">Membrane</keyword>